<keyword evidence="1" id="KW-0732">Signal</keyword>
<feature type="chain" id="PRO_5038924553" description="Lipoprotein" evidence="1">
    <location>
        <begin position="25"/>
        <end position="358"/>
    </location>
</feature>
<comment type="caution">
    <text evidence="2">The sequence shown here is derived from an EMBL/GenBank/DDBJ whole genome shotgun (WGS) entry which is preliminary data.</text>
</comment>
<evidence type="ECO:0008006" key="4">
    <source>
        <dbReference type="Google" id="ProtNLM"/>
    </source>
</evidence>
<dbReference type="Proteomes" id="UP000215145">
    <property type="component" value="Unassembled WGS sequence"/>
</dbReference>
<feature type="signal peptide" evidence="1">
    <location>
        <begin position="1"/>
        <end position="24"/>
    </location>
</feature>
<evidence type="ECO:0000313" key="3">
    <source>
        <dbReference type="Proteomes" id="UP000215145"/>
    </source>
</evidence>
<sequence>MKLITRSWKQAAVVLSTAALLTVAGCTGNDASPKAELEQAMASLSAAKSYTFNTTAEFKQLQLPNAGQQPPSMDAAGVASLMNGLKLTMDGVYQKEPMRTDANVKLTLPGNLELTLPMIMTSEKIYIQVPSLPTIIPKELVGKYVVLDMAKLAAEQGQAAKALDPSLQQRLVLEAGAAFIKPFDEKTYFKSLKADEAGLPADLKPDSVVQFLLDSSNKDQAITTAVEQAIPAVLDVLLGNEAYLNAVGLDKAKAEENKKQLAEGQSELSKKVKQQLKLNQFKLIGAVKDGKLAYQNVDANVEYSDPQGKGNLKLVMNNATTYSKMDEAAAFTQEIPTDAISVEELMKQINGDVGMSMQ</sequence>
<proteinExistence type="predicted"/>
<accession>A0A229NY96</accession>
<dbReference type="OrthoDB" id="2657915at2"/>
<keyword evidence="3" id="KW-1185">Reference proteome</keyword>
<dbReference type="RefSeq" id="WP_089525426.1">
    <property type="nucleotide sequence ID" value="NZ_NMUQ01000002.1"/>
</dbReference>
<dbReference type="EMBL" id="NMUQ01000002">
    <property type="protein sequence ID" value="OXM14609.1"/>
    <property type="molecule type" value="Genomic_DNA"/>
</dbReference>
<evidence type="ECO:0000256" key="1">
    <source>
        <dbReference type="SAM" id="SignalP"/>
    </source>
</evidence>
<dbReference type="AlphaFoldDB" id="A0A229NY96"/>
<gene>
    <name evidence="2" type="ORF">CGZ75_16950</name>
</gene>
<reference evidence="2 3" key="1">
    <citation type="submission" date="2017-07" db="EMBL/GenBank/DDBJ databases">
        <title>Paenibacillus herberti R33 genome sequencing and assembly.</title>
        <authorList>
            <person name="Su W."/>
        </authorList>
    </citation>
    <scope>NUCLEOTIDE SEQUENCE [LARGE SCALE GENOMIC DNA]</scope>
    <source>
        <strain evidence="2 3">R33</strain>
    </source>
</reference>
<protein>
    <recommendedName>
        <fullName evidence="4">Lipoprotein</fullName>
    </recommendedName>
</protein>
<evidence type="ECO:0000313" key="2">
    <source>
        <dbReference type="EMBL" id="OXM14609.1"/>
    </source>
</evidence>
<organism evidence="2 3">
    <name type="scientific">Paenibacillus herberti</name>
    <dbReference type="NCBI Taxonomy" id="1619309"/>
    <lineage>
        <taxon>Bacteria</taxon>
        <taxon>Bacillati</taxon>
        <taxon>Bacillota</taxon>
        <taxon>Bacilli</taxon>
        <taxon>Bacillales</taxon>
        <taxon>Paenibacillaceae</taxon>
        <taxon>Paenibacillus</taxon>
    </lineage>
</organism>
<dbReference type="Gene3D" id="2.50.20.20">
    <property type="match status" value="1"/>
</dbReference>
<name>A0A229NY96_9BACL</name>
<dbReference type="PROSITE" id="PS51257">
    <property type="entry name" value="PROKAR_LIPOPROTEIN"/>
    <property type="match status" value="1"/>
</dbReference>